<dbReference type="PANTHER" id="PTHR21043">
    <property type="entry name" value="IOJAP SUPERFAMILY ORTHOLOG"/>
    <property type="match status" value="1"/>
</dbReference>
<dbReference type="InterPro" id="IPR004394">
    <property type="entry name" value="Iojap/RsfS/C7orf30"/>
</dbReference>
<evidence type="ECO:0000313" key="3">
    <source>
        <dbReference type="EMBL" id="ADW17062.1"/>
    </source>
</evidence>
<dbReference type="KEGG" id="dpr:Despr_0888"/>
<dbReference type="GO" id="GO:0043023">
    <property type="term" value="F:ribosomal large subunit binding"/>
    <property type="evidence" value="ECO:0007669"/>
    <property type="project" value="TreeGrafter"/>
</dbReference>
<evidence type="ECO:0000256" key="2">
    <source>
        <dbReference type="HAMAP-Rule" id="MF_01477"/>
    </source>
</evidence>
<keyword evidence="2" id="KW-0810">Translation regulation</keyword>
<keyword evidence="4" id="KW-1185">Reference proteome</keyword>
<dbReference type="InterPro" id="IPR043519">
    <property type="entry name" value="NT_sf"/>
</dbReference>
<proteinExistence type="inferred from homology"/>
<evidence type="ECO:0000256" key="1">
    <source>
        <dbReference type="ARBA" id="ARBA00010574"/>
    </source>
</evidence>
<evidence type="ECO:0000313" key="4">
    <source>
        <dbReference type="Proteomes" id="UP000006365"/>
    </source>
</evidence>
<dbReference type="GO" id="GO:0042256">
    <property type="term" value="P:cytosolic ribosome assembly"/>
    <property type="evidence" value="ECO:0007669"/>
    <property type="project" value="UniProtKB-UniRule"/>
</dbReference>
<dbReference type="Proteomes" id="UP000006365">
    <property type="component" value="Chromosome"/>
</dbReference>
<protein>
    <recommendedName>
        <fullName evidence="2">Ribosomal silencing factor RsfS</fullName>
    </recommendedName>
</protein>
<dbReference type="EMBL" id="CP002364">
    <property type="protein sequence ID" value="ADW17062.1"/>
    <property type="molecule type" value="Genomic_DNA"/>
</dbReference>
<comment type="function">
    <text evidence="2">Functions as a ribosomal silencing factor. Interacts with ribosomal protein uL14 (rplN), blocking formation of intersubunit bridge B8. Prevents association of the 30S and 50S ribosomal subunits and the formation of functional ribosomes, thus repressing translation.</text>
</comment>
<dbReference type="GO" id="GO:0005737">
    <property type="term" value="C:cytoplasm"/>
    <property type="evidence" value="ECO:0007669"/>
    <property type="project" value="UniProtKB-SubCell"/>
</dbReference>
<comment type="subunit">
    <text evidence="2">Interacts with ribosomal protein uL14 (rplN).</text>
</comment>
<dbReference type="AlphaFoldDB" id="A0A7U4DNI1"/>
<name>A0A7U4DNI1_DESPD</name>
<dbReference type="RefSeq" id="WP_015723606.1">
    <property type="nucleotide sequence ID" value="NC_014972.1"/>
</dbReference>
<dbReference type="NCBIfam" id="TIGR00090">
    <property type="entry name" value="rsfS_iojap_ybeB"/>
    <property type="match status" value="1"/>
</dbReference>
<comment type="subcellular location">
    <subcellularLocation>
        <location evidence="2">Cytoplasm</location>
    </subcellularLocation>
</comment>
<keyword evidence="2" id="KW-0963">Cytoplasm</keyword>
<dbReference type="HAMAP" id="MF_01477">
    <property type="entry name" value="Iojap_RsfS"/>
    <property type="match status" value="1"/>
</dbReference>
<dbReference type="Pfam" id="PF02410">
    <property type="entry name" value="RsfS"/>
    <property type="match status" value="1"/>
</dbReference>
<accession>A0A7U4DNI1</accession>
<dbReference type="Gene3D" id="3.30.460.10">
    <property type="entry name" value="Beta Polymerase, domain 2"/>
    <property type="match status" value="1"/>
</dbReference>
<reference evidence="3 4" key="1">
    <citation type="journal article" date="2011" name="Stand. Genomic Sci.">
        <title>Complete genome sequence of Desulfobulbus propionicus type strain (1pr3).</title>
        <authorList>
            <person name="Pagani I."/>
            <person name="Lapidus A."/>
            <person name="Nolan M."/>
            <person name="Lucas S."/>
            <person name="Hammon N."/>
            <person name="Deshpande S."/>
            <person name="Cheng J.F."/>
            <person name="Chertkov O."/>
            <person name="Davenport K."/>
            <person name="Tapia R."/>
            <person name="Han C."/>
            <person name="Goodwin L."/>
            <person name="Pitluck S."/>
            <person name="Liolios K."/>
            <person name="Mavromatis K."/>
            <person name="Ivanova N."/>
            <person name="Mikhailova N."/>
            <person name="Pati A."/>
            <person name="Chen A."/>
            <person name="Palaniappan K."/>
            <person name="Land M."/>
            <person name="Hauser L."/>
            <person name="Chang Y.J."/>
            <person name="Jeffries C.D."/>
            <person name="Detter J.C."/>
            <person name="Brambilla E."/>
            <person name="Kannan K.P."/>
            <person name="Djao O.D."/>
            <person name="Rohde M."/>
            <person name="Pukall R."/>
            <person name="Spring S."/>
            <person name="Goker M."/>
            <person name="Sikorski J."/>
            <person name="Woyke T."/>
            <person name="Bristow J."/>
            <person name="Eisen J.A."/>
            <person name="Markowitz V."/>
            <person name="Hugenholtz P."/>
            <person name="Kyrpides N.C."/>
            <person name="Klenk H.P."/>
        </authorList>
    </citation>
    <scope>NUCLEOTIDE SEQUENCE [LARGE SCALE GENOMIC DNA]</scope>
    <source>
        <strain evidence="4">ATCC 33891 / DSM 2032 / 1pr3</strain>
    </source>
</reference>
<dbReference type="GO" id="GO:0090071">
    <property type="term" value="P:negative regulation of ribosome biogenesis"/>
    <property type="evidence" value="ECO:0007669"/>
    <property type="project" value="UniProtKB-UniRule"/>
</dbReference>
<dbReference type="SUPFAM" id="SSF81301">
    <property type="entry name" value="Nucleotidyltransferase"/>
    <property type="match status" value="1"/>
</dbReference>
<dbReference type="PANTHER" id="PTHR21043:SF0">
    <property type="entry name" value="MITOCHONDRIAL ASSEMBLY OF RIBOSOMAL LARGE SUBUNIT PROTEIN 1"/>
    <property type="match status" value="1"/>
</dbReference>
<comment type="similarity">
    <text evidence="1 2">Belongs to the Iojap/RsfS family.</text>
</comment>
<sequence length="132" mass="14864">MKKLKKEYAEKEGRELAAVCARVALDTKAEEVVVLDVRGLASFTDYFVIMSGRSTRHVQGLAEAIEGELSTKRISSKHSEGLREGMWVLLDFGDVVVHIFYHENRAFYDLEGLWHDAPKIDVDSLLAENAQP</sequence>
<dbReference type="GO" id="GO:0017148">
    <property type="term" value="P:negative regulation of translation"/>
    <property type="evidence" value="ECO:0007669"/>
    <property type="project" value="UniProtKB-UniRule"/>
</dbReference>
<gene>
    <name evidence="2" type="primary">rsfS</name>
    <name evidence="3" type="ordered locus">Despr_0888</name>
</gene>
<organism evidence="3 4">
    <name type="scientific">Desulfobulbus propionicus (strain ATCC 33891 / DSM 2032 / VKM B-1956 / 1pr3)</name>
    <dbReference type="NCBI Taxonomy" id="577650"/>
    <lineage>
        <taxon>Bacteria</taxon>
        <taxon>Pseudomonadati</taxon>
        <taxon>Thermodesulfobacteriota</taxon>
        <taxon>Desulfobulbia</taxon>
        <taxon>Desulfobulbales</taxon>
        <taxon>Desulfobulbaceae</taxon>
        <taxon>Desulfobulbus</taxon>
    </lineage>
</organism>
<keyword evidence="2" id="KW-0678">Repressor</keyword>